<dbReference type="Proteomes" id="UP000642070">
    <property type="component" value="Unassembled WGS sequence"/>
</dbReference>
<feature type="compositionally biased region" description="Low complexity" evidence="4">
    <location>
        <begin position="321"/>
        <end position="341"/>
    </location>
</feature>
<reference evidence="6" key="1">
    <citation type="journal article" date="2014" name="Int. J. Syst. Evol. Microbiol.">
        <title>Complete genome sequence of Corynebacterium casei LMG S-19264T (=DSM 44701T), isolated from a smear-ripened cheese.</title>
        <authorList>
            <consortium name="US DOE Joint Genome Institute (JGI-PGF)"/>
            <person name="Walter F."/>
            <person name="Albersmeier A."/>
            <person name="Kalinowski J."/>
            <person name="Ruckert C."/>
        </authorList>
    </citation>
    <scope>NUCLEOTIDE SEQUENCE</scope>
    <source>
        <strain evidence="6">JCM 19831</strain>
    </source>
</reference>
<feature type="domain" description="Protein kinase" evidence="5">
    <location>
        <begin position="33"/>
        <end position="325"/>
    </location>
</feature>
<dbReference type="Gene3D" id="3.30.200.20">
    <property type="entry name" value="Phosphorylase Kinase, domain 1"/>
    <property type="match status" value="1"/>
</dbReference>
<keyword evidence="2" id="KW-0547">Nucleotide-binding</keyword>
<dbReference type="CDD" id="cd13973">
    <property type="entry name" value="PK_MviN-like"/>
    <property type="match status" value="1"/>
</dbReference>
<organism evidence="6 7">
    <name type="scientific">Dactylosporangium sucinum</name>
    <dbReference type="NCBI Taxonomy" id="1424081"/>
    <lineage>
        <taxon>Bacteria</taxon>
        <taxon>Bacillati</taxon>
        <taxon>Actinomycetota</taxon>
        <taxon>Actinomycetes</taxon>
        <taxon>Micromonosporales</taxon>
        <taxon>Micromonosporaceae</taxon>
        <taxon>Dactylosporangium</taxon>
    </lineage>
</organism>
<dbReference type="PANTHER" id="PTHR45832">
    <property type="entry name" value="SERINE/THREONINE-PROTEIN KINASE SAMKA-RELATED-RELATED"/>
    <property type="match status" value="1"/>
</dbReference>
<dbReference type="SUPFAM" id="SSF56112">
    <property type="entry name" value="Protein kinase-like (PK-like)"/>
    <property type="match status" value="1"/>
</dbReference>
<gene>
    <name evidence="6" type="ORF">GCM10007977_009010</name>
</gene>
<proteinExistence type="inferred from homology"/>
<keyword evidence="7" id="KW-1185">Reference proteome</keyword>
<dbReference type="GO" id="GO:0004672">
    <property type="term" value="F:protein kinase activity"/>
    <property type="evidence" value="ECO:0007669"/>
    <property type="project" value="InterPro"/>
</dbReference>
<evidence type="ECO:0000256" key="4">
    <source>
        <dbReference type="SAM" id="MobiDB-lite"/>
    </source>
</evidence>
<comment type="caution">
    <text evidence="6">The sequence shown here is derived from an EMBL/GenBank/DDBJ whole genome shotgun (WGS) entry which is preliminary data.</text>
</comment>
<evidence type="ECO:0000259" key="5">
    <source>
        <dbReference type="PROSITE" id="PS50011"/>
    </source>
</evidence>
<dbReference type="SMART" id="SM00220">
    <property type="entry name" value="S_TKc"/>
    <property type="match status" value="1"/>
</dbReference>
<dbReference type="EMBL" id="BMPI01000004">
    <property type="protein sequence ID" value="GGM10075.1"/>
    <property type="molecule type" value="Genomic_DNA"/>
</dbReference>
<dbReference type="RefSeq" id="WP_190248411.1">
    <property type="nucleotide sequence ID" value="NZ_BMPI01000004.1"/>
</dbReference>
<evidence type="ECO:0000256" key="3">
    <source>
        <dbReference type="ARBA" id="ARBA00022840"/>
    </source>
</evidence>
<dbReference type="Gene3D" id="1.10.510.10">
    <property type="entry name" value="Transferase(Phosphotransferase) domain 1"/>
    <property type="match status" value="1"/>
</dbReference>
<dbReference type="PANTHER" id="PTHR45832:SF22">
    <property type="entry name" value="SERINE_THREONINE-PROTEIN KINASE SAMKA-RELATED"/>
    <property type="match status" value="1"/>
</dbReference>
<dbReference type="InterPro" id="IPR051931">
    <property type="entry name" value="PAK3-like"/>
</dbReference>
<dbReference type="InterPro" id="IPR001245">
    <property type="entry name" value="Ser-Thr/Tyr_kinase_cat_dom"/>
</dbReference>
<reference evidence="6" key="2">
    <citation type="submission" date="2020-09" db="EMBL/GenBank/DDBJ databases">
        <authorList>
            <person name="Sun Q."/>
            <person name="Ohkuma M."/>
        </authorList>
    </citation>
    <scope>NUCLEOTIDE SEQUENCE</scope>
    <source>
        <strain evidence="6">JCM 19831</strain>
    </source>
</reference>
<dbReference type="InterPro" id="IPR011009">
    <property type="entry name" value="Kinase-like_dom_sf"/>
</dbReference>
<evidence type="ECO:0000256" key="2">
    <source>
        <dbReference type="ARBA" id="ARBA00022741"/>
    </source>
</evidence>
<protein>
    <recommendedName>
        <fullName evidence="5">Protein kinase domain-containing protein</fullName>
    </recommendedName>
</protein>
<name>A0A917T5H9_9ACTN</name>
<evidence type="ECO:0000256" key="1">
    <source>
        <dbReference type="ARBA" id="ARBA00008874"/>
    </source>
</evidence>
<dbReference type="PROSITE" id="PS50011">
    <property type="entry name" value="PROTEIN_KINASE_DOM"/>
    <property type="match status" value="1"/>
</dbReference>
<sequence length="507" mass="52812">MAELDEGLEAAGGIPQVLTFGTPSVGEILAERYQLEEHIGNDSLGRQLYRGIDVILRRPVAVVLRYPGGDSAKEMLAAAVAASRIVHPHLVGVYDAIDEGDRAYVVREWVDGIALREIVASGPLDAARSVAIAWAVTDAVAALHGTGMAHGNVHPGTVLVAHDGRVVLTDARADDFATPEKDIRSIGAILYCALTGYWPHAEAGSTSVADGVRDSSGALTSPRQVRAGVPAHLDSLVADLLNPEMPLPSAESLAGELASFGSFDDDELGDGDGRALDLDAFDAAAASPAPPKPAGRKLAVGVVGLLVLALAGTLAAARVLGDPATPDASPTTGGPSGTTASQPAKPAGQPVEFKIDPTKVRIVDPQGNRSEVKDAEKTVDGNMSTVWKTEKYPQANFGAKKDGMGVWIDLGEAKQVVSVEVDLTTPGADGELRSGDADLGSGKTQDQQTVAQYTIVGERKSPMAGVTLFPGPEKPTQYLLVWITKLPKESNGSGYRVAIGEIKVRVQ</sequence>
<dbReference type="Pfam" id="PF07714">
    <property type="entry name" value="PK_Tyr_Ser-Thr"/>
    <property type="match status" value="1"/>
</dbReference>
<dbReference type="GO" id="GO:0005524">
    <property type="term" value="F:ATP binding"/>
    <property type="evidence" value="ECO:0007669"/>
    <property type="project" value="UniProtKB-KW"/>
</dbReference>
<accession>A0A917T5H9</accession>
<evidence type="ECO:0000313" key="6">
    <source>
        <dbReference type="EMBL" id="GGM10075.1"/>
    </source>
</evidence>
<dbReference type="Gene3D" id="2.60.120.260">
    <property type="entry name" value="Galactose-binding domain-like"/>
    <property type="match status" value="1"/>
</dbReference>
<feature type="region of interest" description="Disordered" evidence="4">
    <location>
        <begin position="321"/>
        <end position="354"/>
    </location>
</feature>
<dbReference type="InterPro" id="IPR000719">
    <property type="entry name" value="Prot_kinase_dom"/>
</dbReference>
<evidence type="ECO:0000313" key="7">
    <source>
        <dbReference type="Proteomes" id="UP000642070"/>
    </source>
</evidence>
<dbReference type="AlphaFoldDB" id="A0A917T5H9"/>
<keyword evidence="3" id="KW-0067">ATP-binding</keyword>
<feature type="region of interest" description="Disordered" evidence="4">
    <location>
        <begin position="427"/>
        <end position="446"/>
    </location>
</feature>
<comment type="similarity">
    <text evidence="1">Belongs to the protein kinase superfamily. STE Ser/Thr protein kinase family. STE20 subfamily.</text>
</comment>